<comment type="caution">
    <text evidence="5">The sequence shown here is derived from an EMBL/GenBank/DDBJ whole genome shotgun (WGS) entry which is preliminary data.</text>
</comment>
<feature type="region of interest" description="Disordered" evidence="3">
    <location>
        <begin position="196"/>
        <end position="221"/>
    </location>
</feature>
<evidence type="ECO:0000259" key="4">
    <source>
        <dbReference type="SMART" id="SM00388"/>
    </source>
</evidence>
<dbReference type="Pfam" id="PF00512">
    <property type="entry name" value="HisKA"/>
    <property type="match status" value="1"/>
</dbReference>
<evidence type="ECO:0000313" key="6">
    <source>
        <dbReference type="Proteomes" id="UP001235664"/>
    </source>
</evidence>
<dbReference type="SMART" id="SM00388">
    <property type="entry name" value="HisKA"/>
    <property type="match status" value="1"/>
</dbReference>
<dbReference type="Gene3D" id="1.10.287.130">
    <property type="match status" value="1"/>
</dbReference>
<evidence type="ECO:0000256" key="1">
    <source>
        <dbReference type="ARBA" id="ARBA00000085"/>
    </source>
</evidence>
<dbReference type="Proteomes" id="UP001235664">
    <property type="component" value="Unassembled WGS sequence"/>
</dbReference>
<evidence type="ECO:0000313" key="5">
    <source>
        <dbReference type="EMBL" id="MDP4539037.1"/>
    </source>
</evidence>
<evidence type="ECO:0000256" key="3">
    <source>
        <dbReference type="SAM" id="MobiDB-lite"/>
    </source>
</evidence>
<sequence length="569" mass="60764">MHFDDRLATVLRHRATGERAARTQFRQLLDLLGGPAGGRDASLEAAAYLRLDALGALIPFRERARIVECDGVRIRNARLVAWLAEAEPDVAAAALAQARLSEEEWTQAIPELPIRARGFLRNRRNLPAGAIAILDRLGVSDRGLPLPERASLAEPAPPPSAQIADAPAEPSTAGTSSGDDSGIAALVRRIEAFNKARETGPSAGAGAAAPQLPLDREPRAGARRRSELFTFTADVDGKIDWADPPIAPMVVGTDLVRGQDRSAPGPQNAFASAFFNRQPLREAPVELAGADRIAGTWLVDATPRFTRTDGRFYGYVGRFRRPADISAQEQAESEADRIRQLLHELRTPVNAIQGFAEVIQQQLFGATPHEYRALAAAIAGDSARMLAGFDELDRLVRLEGGVLDLEPGSSDFGAILRKQIEQLQTVLSSRVARLEFDCKATTAVLALEQQDAEMLAWRLLATIAATTGAGERIALELRQEDDQLSLRSAIPATLAASKDPFSTQTRPSGGALSPGIFGAGFSLRLARAEARAAGGELAQEADRLVLTLPLLTGAAVPPSRVDAPDSATG</sequence>
<keyword evidence="6" id="KW-1185">Reference proteome</keyword>
<feature type="domain" description="Signal transduction histidine kinase dimerisation/phosphoacceptor" evidence="4">
    <location>
        <begin position="333"/>
        <end position="401"/>
    </location>
</feature>
<dbReference type="CDD" id="cd00082">
    <property type="entry name" value="HisKA"/>
    <property type="match status" value="1"/>
</dbReference>
<reference evidence="5 6" key="1">
    <citation type="submission" date="2023-08" db="EMBL/GenBank/DDBJ databases">
        <title>genomic of DY56.</title>
        <authorList>
            <person name="Wang Y."/>
        </authorList>
    </citation>
    <scope>NUCLEOTIDE SEQUENCE [LARGE SCALE GENOMIC DNA]</scope>
    <source>
        <strain evidence="5 6">DY56-A-20</strain>
    </source>
</reference>
<dbReference type="GO" id="GO:0016301">
    <property type="term" value="F:kinase activity"/>
    <property type="evidence" value="ECO:0007669"/>
    <property type="project" value="UniProtKB-KW"/>
</dbReference>
<protein>
    <recommendedName>
        <fullName evidence="2">histidine kinase</fullName>
        <ecNumber evidence="2">2.7.13.3</ecNumber>
    </recommendedName>
</protein>
<dbReference type="EMBL" id="JAVAIL010000002">
    <property type="protein sequence ID" value="MDP4539037.1"/>
    <property type="molecule type" value="Genomic_DNA"/>
</dbReference>
<proteinExistence type="predicted"/>
<feature type="region of interest" description="Disordered" evidence="3">
    <location>
        <begin position="148"/>
        <end position="181"/>
    </location>
</feature>
<dbReference type="RefSeq" id="WP_305929193.1">
    <property type="nucleotide sequence ID" value="NZ_JAVAIL010000002.1"/>
</dbReference>
<feature type="compositionally biased region" description="Low complexity" evidence="3">
    <location>
        <begin position="171"/>
        <end position="181"/>
    </location>
</feature>
<dbReference type="EC" id="2.7.13.3" evidence="2"/>
<keyword evidence="5" id="KW-0808">Transferase</keyword>
<dbReference type="InterPro" id="IPR003661">
    <property type="entry name" value="HisK_dim/P_dom"/>
</dbReference>
<dbReference type="InterPro" id="IPR036097">
    <property type="entry name" value="HisK_dim/P_sf"/>
</dbReference>
<organism evidence="5 6">
    <name type="scientific">Qipengyuania benthica</name>
    <dbReference type="NCBI Taxonomy" id="3067651"/>
    <lineage>
        <taxon>Bacteria</taxon>
        <taxon>Pseudomonadati</taxon>
        <taxon>Pseudomonadota</taxon>
        <taxon>Alphaproteobacteria</taxon>
        <taxon>Sphingomonadales</taxon>
        <taxon>Erythrobacteraceae</taxon>
        <taxon>Qipengyuania</taxon>
    </lineage>
</organism>
<name>A0ABT9H6U2_9SPHN</name>
<evidence type="ECO:0000256" key="2">
    <source>
        <dbReference type="ARBA" id="ARBA00012438"/>
    </source>
</evidence>
<keyword evidence="5" id="KW-0418">Kinase</keyword>
<dbReference type="SUPFAM" id="SSF47384">
    <property type="entry name" value="Homodimeric domain of signal transducing histidine kinase"/>
    <property type="match status" value="1"/>
</dbReference>
<accession>A0ABT9H6U2</accession>
<gene>
    <name evidence="5" type="ORF">Q9K01_05300</name>
</gene>
<comment type="catalytic activity">
    <reaction evidence="1">
        <text>ATP + protein L-histidine = ADP + protein N-phospho-L-histidine.</text>
        <dbReference type="EC" id="2.7.13.3"/>
    </reaction>
</comment>